<dbReference type="InterPro" id="IPR037293">
    <property type="entry name" value="Gal_Oxidase_central_sf"/>
</dbReference>
<feature type="non-terminal residue" evidence="1">
    <location>
        <position position="136"/>
    </location>
</feature>
<comment type="caution">
    <text evidence="1">The sequence shown here is derived from an EMBL/GenBank/DDBJ whole genome shotgun (WGS) entry which is preliminary data.</text>
</comment>
<dbReference type="Proteomes" id="UP000319771">
    <property type="component" value="Unassembled WGS sequence"/>
</dbReference>
<dbReference type="EMBL" id="VBPB01000381">
    <property type="protein sequence ID" value="TMQ68594.1"/>
    <property type="molecule type" value="Genomic_DNA"/>
</dbReference>
<evidence type="ECO:0000313" key="2">
    <source>
        <dbReference type="Proteomes" id="UP000319771"/>
    </source>
</evidence>
<proteinExistence type="predicted"/>
<gene>
    <name evidence="1" type="ORF">E6K81_16505</name>
</gene>
<dbReference type="AlphaFoldDB" id="A0A538TY78"/>
<protein>
    <submittedName>
        <fullName evidence="1">Uncharacterized protein</fullName>
    </submittedName>
</protein>
<dbReference type="Gene3D" id="2.130.10.80">
    <property type="entry name" value="Galactose oxidase/kelch, beta-propeller"/>
    <property type="match status" value="1"/>
</dbReference>
<dbReference type="PANTHER" id="PTHR32208:SF21">
    <property type="entry name" value="LOW QUALITY PROTEIN: ALDEHYDE OXIDASE GLOX-LIKE"/>
    <property type="match status" value="1"/>
</dbReference>
<sequence>MALVRGDGTNYHSRILTWDGRGTDGGPGEEIGWSRGSEVCGTDAWSSFTFGLGTWSPGAKIFCDGHTHLATGELLSAGGDDEVNDRGIRDARTYQAGGSGAGSWTAGAKMNRERFYPTVTALRDGRAIAVGGSRSP</sequence>
<name>A0A538TY78_UNCEI</name>
<evidence type="ECO:0000313" key="1">
    <source>
        <dbReference type="EMBL" id="TMQ68594.1"/>
    </source>
</evidence>
<organism evidence="1 2">
    <name type="scientific">Eiseniibacteriota bacterium</name>
    <dbReference type="NCBI Taxonomy" id="2212470"/>
    <lineage>
        <taxon>Bacteria</taxon>
        <taxon>Candidatus Eiseniibacteriota</taxon>
    </lineage>
</organism>
<dbReference type="PANTHER" id="PTHR32208">
    <property type="entry name" value="SECRETED PROTEIN-RELATED"/>
    <property type="match status" value="1"/>
</dbReference>
<reference evidence="1 2" key="1">
    <citation type="journal article" date="2019" name="Nat. Microbiol.">
        <title>Mediterranean grassland soil C-N compound turnover is dependent on rainfall and depth, and is mediated by genomically divergent microorganisms.</title>
        <authorList>
            <person name="Diamond S."/>
            <person name="Andeer P.F."/>
            <person name="Li Z."/>
            <person name="Crits-Christoph A."/>
            <person name="Burstein D."/>
            <person name="Anantharaman K."/>
            <person name="Lane K.R."/>
            <person name="Thomas B.C."/>
            <person name="Pan C."/>
            <person name="Northen T.R."/>
            <person name="Banfield J.F."/>
        </authorList>
    </citation>
    <scope>NUCLEOTIDE SEQUENCE [LARGE SCALE GENOMIC DNA]</scope>
    <source>
        <strain evidence="1">WS_11</strain>
    </source>
</reference>
<accession>A0A538TY78</accession>